<dbReference type="RefSeq" id="WP_344884759.1">
    <property type="nucleotide sequence ID" value="NZ_BAABAL010000026.1"/>
</dbReference>
<protein>
    <submittedName>
        <fullName evidence="1">Uncharacterized protein</fullName>
    </submittedName>
</protein>
<comment type="caution">
    <text evidence="1">The sequence shown here is derived from an EMBL/GenBank/DDBJ whole genome shotgun (WGS) entry which is preliminary data.</text>
</comment>
<evidence type="ECO:0000313" key="1">
    <source>
        <dbReference type="EMBL" id="GAA4034169.1"/>
    </source>
</evidence>
<evidence type="ECO:0000313" key="2">
    <source>
        <dbReference type="Proteomes" id="UP001501747"/>
    </source>
</evidence>
<organism evidence="1 2">
    <name type="scientific">Allokutzneria multivorans</name>
    <dbReference type="NCBI Taxonomy" id="1142134"/>
    <lineage>
        <taxon>Bacteria</taxon>
        <taxon>Bacillati</taxon>
        <taxon>Actinomycetota</taxon>
        <taxon>Actinomycetes</taxon>
        <taxon>Pseudonocardiales</taxon>
        <taxon>Pseudonocardiaceae</taxon>
        <taxon>Allokutzneria</taxon>
    </lineage>
</organism>
<gene>
    <name evidence="1" type="ORF">GCM10022247_69070</name>
</gene>
<name>A0ABP7U0M5_9PSEU</name>
<reference evidence="2" key="1">
    <citation type="journal article" date="2019" name="Int. J. Syst. Evol. Microbiol.">
        <title>The Global Catalogue of Microorganisms (GCM) 10K type strain sequencing project: providing services to taxonomists for standard genome sequencing and annotation.</title>
        <authorList>
            <consortium name="The Broad Institute Genomics Platform"/>
            <consortium name="The Broad Institute Genome Sequencing Center for Infectious Disease"/>
            <person name="Wu L."/>
            <person name="Ma J."/>
        </authorList>
    </citation>
    <scope>NUCLEOTIDE SEQUENCE [LARGE SCALE GENOMIC DNA]</scope>
    <source>
        <strain evidence="2">JCM 17342</strain>
    </source>
</reference>
<accession>A0ABP7U0M5</accession>
<proteinExistence type="predicted"/>
<dbReference type="Proteomes" id="UP001501747">
    <property type="component" value="Unassembled WGS sequence"/>
</dbReference>
<keyword evidence="2" id="KW-1185">Reference proteome</keyword>
<dbReference type="EMBL" id="BAABAL010000026">
    <property type="protein sequence ID" value="GAA4034169.1"/>
    <property type="molecule type" value="Genomic_DNA"/>
</dbReference>
<sequence>MHDVIEELLPPRGAHDLAGLREVDAELLAGYVADPANDWWRRRLCAEALAGRVPQRWTEALIARVRDLGETAEVRRALLDVLADRAELLPWLQSEERQRDTSYGMAEAFLKARGRLGDRTALHELVLLAADPWTHRQLAGLEGLEGLIERHGAEALLAEVGSELPQERLFRVRMRYRADEDVTDALADPDRTVAHFAHELEFAPQRLREYIAEAPTTEAKVWAACALHEQTGDLAETRSIYDALGRPRVEVDGLDEEIRAVIVHNHVPTCQRQSDPRWRLEYLCMEHPAVVDHVQRAVAALTEAGLAPKEPIRAGEHHGSGDDTYHVIFLGDSEREVWISTLGRFAMGDDEARSSLEAAGFRWIDFYGAVKVTGLYVYYFGARTPLTVDSLLFFWQD</sequence>